<dbReference type="SUPFAM" id="SSF47413">
    <property type="entry name" value="lambda repressor-like DNA-binding domains"/>
    <property type="match status" value="1"/>
</dbReference>
<feature type="domain" description="HTH cro/C1-type" evidence="1">
    <location>
        <begin position="18"/>
        <end position="72"/>
    </location>
</feature>
<reference evidence="2" key="1">
    <citation type="submission" date="2017-12" db="EMBL/GenBank/DDBJ databases">
        <title>Sequencing the genomes of 1000 Actinobacteria strains.</title>
        <authorList>
            <person name="Klenk H.-P."/>
        </authorList>
    </citation>
    <scope>NUCLEOTIDE SEQUENCE [LARGE SCALE GENOMIC DNA]</scope>
    <source>
        <strain evidence="2">DSM 44228</strain>
    </source>
</reference>
<dbReference type="InterPro" id="IPR043917">
    <property type="entry name" value="DUF5753"/>
</dbReference>
<accession>A0A2N3XUF6</accession>
<sequence>MANTPSPTIRRRQLGKALRRERENRKITLKGAADWLDTTTSNLSKIELGKQAIKPSHVRLLMQLFDIGAPESDTYIRLARESNERGWWASYSDTIPEWFETFLGLEADAEELRTYTAELIDGLLQTPRYAQAIVRTYWPQISDDELQRSADLRQARQQQLRTPNPPVLKVVLNEAVLRRPVGDVEVWKEQLEYLVAAGERENVTLRVLPFSAGPHPAMTAPFTLFKFPEGYDMDAVYIENERGALWLERPADRARYIDVFDRICSLALSPEETSHLIANLAHDL</sequence>
<dbReference type="Pfam" id="PF19054">
    <property type="entry name" value="DUF5753"/>
    <property type="match status" value="1"/>
</dbReference>
<dbReference type="PROSITE" id="PS50943">
    <property type="entry name" value="HTH_CROC1"/>
    <property type="match status" value="1"/>
</dbReference>
<gene>
    <name evidence="2" type="ORF">A8926_1890</name>
</gene>
<dbReference type="InterPro" id="IPR010982">
    <property type="entry name" value="Lambda_DNA-bd_dom_sf"/>
</dbReference>
<dbReference type="Pfam" id="PF13560">
    <property type="entry name" value="HTH_31"/>
    <property type="match status" value="1"/>
</dbReference>
<comment type="caution">
    <text evidence="2">The sequence shown here is derived from an EMBL/GenBank/DDBJ whole genome shotgun (WGS) entry which is preliminary data.</text>
</comment>
<dbReference type="EMBL" id="PJNB01000001">
    <property type="protein sequence ID" value="PKW14285.1"/>
    <property type="molecule type" value="Genomic_DNA"/>
</dbReference>
<dbReference type="InterPro" id="IPR001387">
    <property type="entry name" value="Cro/C1-type_HTH"/>
</dbReference>
<dbReference type="Proteomes" id="UP000233786">
    <property type="component" value="Unassembled WGS sequence"/>
</dbReference>
<keyword evidence="3" id="KW-1185">Reference proteome</keyword>
<evidence type="ECO:0000313" key="2">
    <source>
        <dbReference type="EMBL" id="PKW14285.1"/>
    </source>
</evidence>
<dbReference type="CDD" id="cd00093">
    <property type="entry name" value="HTH_XRE"/>
    <property type="match status" value="1"/>
</dbReference>
<proteinExistence type="predicted"/>
<dbReference type="SMART" id="SM00530">
    <property type="entry name" value="HTH_XRE"/>
    <property type="match status" value="1"/>
</dbReference>
<name>A0A2N3XUF6_SACSN</name>
<protein>
    <recommendedName>
        <fullName evidence="1">HTH cro/C1-type domain-containing protein</fullName>
    </recommendedName>
</protein>
<evidence type="ECO:0000313" key="3">
    <source>
        <dbReference type="Proteomes" id="UP000233786"/>
    </source>
</evidence>
<organism evidence="2 3">
    <name type="scientific">Saccharopolyspora spinosa</name>
    <dbReference type="NCBI Taxonomy" id="60894"/>
    <lineage>
        <taxon>Bacteria</taxon>
        <taxon>Bacillati</taxon>
        <taxon>Actinomycetota</taxon>
        <taxon>Actinomycetes</taxon>
        <taxon>Pseudonocardiales</taxon>
        <taxon>Pseudonocardiaceae</taxon>
        <taxon>Saccharopolyspora</taxon>
    </lineage>
</organism>
<dbReference type="AlphaFoldDB" id="A0A2N3XUF6"/>
<evidence type="ECO:0000259" key="1">
    <source>
        <dbReference type="PROSITE" id="PS50943"/>
    </source>
</evidence>
<dbReference type="STRING" id="994479.GCA_000194155_02184"/>
<dbReference type="Gene3D" id="1.10.260.40">
    <property type="entry name" value="lambda repressor-like DNA-binding domains"/>
    <property type="match status" value="1"/>
</dbReference>
<dbReference type="GO" id="GO:0003677">
    <property type="term" value="F:DNA binding"/>
    <property type="evidence" value="ECO:0007669"/>
    <property type="project" value="InterPro"/>
</dbReference>